<gene>
    <name evidence="2" type="ORF">Golob_010857</name>
</gene>
<feature type="compositionally biased region" description="Basic and acidic residues" evidence="1">
    <location>
        <begin position="278"/>
        <end position="292"/>
    </location>
</feature>
<sequence length="292" mass="33902">STRKVNKFEIIRSIVGDGSSRKLVSYKDTLLGETIDKHDSQLLEDEEELIEMDSERAEPIPNNDIADEEGVIHIILSKEEWKLIRSRWRNTLIVKMFGKTTGYQYLIFKLRQLWKPKGDLEFLAMQKWAPNFRASEVSFDFVAMWMRVPELLIEYYDPNILTKIGRSLGGLLWIDNFTMSSERGKITILCMQVNMNKPLRKSFMMEGRKQYITYEGIDALCFRCGLVGHKLDTCTQKLQTLKEKKVVKAKSKSNRKIQGILTRDRKKPHSALGSDTSKNNEKLSSKREKDID</sequence>
<feature type="non-terminal residue" evidence="2">
    <location>
        <position position="292"/>
    </location>
</feature>
<dbReference type="Proteomes" id="UP000593572">
    <property type="component" value="Unassembled WGS sequence"/>
</dbReference>
<name>A0A7J8MMR1_9ROSI</name>
<accession>A0A7J8MMR1</accession>
<feature type="region of interest" description="Disordered" evidence="1">
    <location>
        <begin position="250"/>
        <end position="292"/>
    </location>
</feature>
<evidence type="ECO:0000256" key="1">
    <source>
        <dbReference type="SAM" id="MobiDB-lite"/>
    </source>
</evidence>
<evidence type="ECO:0008006" key="4">
    <source>
        <dbReference type="Google" id="ProtNLM"/>
    </source>
</evidence>
<dbReference type="PANTHER" id="PTHR31286:SF99">
    <property type="entry name" value="DUF4283 DOMAIN-CONTAINING PROTEIN"/>
    <property type="match status" value="1"/>
</dbReference>
<dbReference type="AlphaFoldDB" id="A0A7J8MMR1"/>
<reference evidence="2 3" key="1">
    <citation type="journal article" date="2019" name="Genome Biol. Evol.">
        <title>Insights into the evolution of the New World diploid cottons (Gossypium, subgenus Houzingenia) based on genome sequencing.</title>
        <authorList>
            <person name="Grover C.E."/>
            <person name="Arick M.A. 2nd"/>
            <person name="Thrash A."/>
            <person name="Conover J.L."/>
            <person name="Sanders W.S."/>
            <person name="Peterson D.G."/>
            <person name="Frelichowski J.E."/>
            <person name="Scheffler J.A."/>
            <person name="Scheffler B.E."/>
            <person name="Wendel J.F."/>
        </authorList>
    </citation>
    <scope>NUCLEOTIDE SEQUENCE [LARGE SCALE GENOMIC DNA]</scope>
    <source>
        <strain evidence="2">157</strain>
        <tissue evidence="2">Leaf</tissue>
    </source>
</reference>
<dbReference type="PANTHER" id="PTHR31286">
    <property type="entry name" value="GLYCINE-RICH CELL WALL STRUCTURAL PROTEIN 1.8-LIKE"/>
    <property type="match status" value="1"/>
</dbReference>
<evidence type="ECO:0000313" key="2">
    <source>
        <dbReference type="EMBL" id="MBA0566005.1"/>
    </source>
</evidence>
<organism evidence="2 3">
    <name type="scientific">Gossypium lobatum</name>
    <dbReference type="NCBI Taxonomy" id="34289"/>
    <lineage>
        <taxon>Eukaryota</taxon>
        <taxon>Viridiplantae</taxon>
        <taxon>Streptophyta</taxon>
        <taxon>Embryophyta</taxon>
        <taxon>Tracheophyta</taxon>
        <taxon>Spermatophyta</taxon>
        <taxon>Magnoliopsida</taxon>
        <taxon>eudicotyledons</taxon>
        <taxon>Gunneridae</taxon>
        <taxon>Pentapetalae</taxon>
        <taxon>rosids</taxon>
        <taxon>malvids</taxon>
        <taxon>Malvales</taxon>
        <taxon>Malvaceae</taxon>
        <taxon>Malvoideae</taxon>
        <taxon>Gossypium</taxon>
    </lineage>
</organism>
<dbReference type="EMBL" id="JABEZX010000009">
    <property type="protein sequence ID" value="MBA0566005.1"/>
    <property type="molecule type" value="Genomic_DNA"/>
</dbReference>
<keyword evidence="3" id="KW-1185">Reference proteome</keyword>
<evidence type="ECO:0000313" key="3">
    <source>
        <dbReference type="Proteomes" id="UP000593572"/>
    </source>
</evidence>
<dbReference type="InterPro" id="IPR040256">
    <property type="entry name" value="At4g02000-like"/>
</dbReference>
<proteinExistence type="predicted"/>
<comment type="caution">
    <text evidence="2">The sequence shown here is derived from an EMBL/GenBank/DDBJ whole genome shotgun (WGS) entry which is preliminary data.</text>
</comment>
<protein>
    <recommendedName>
        <fullName evidence="4">CCHC-type domain-containing protein</fullName>
    </recommendedName>
</protein>